<sequence length="521" mass="56936">MLAMQIEKTVNNAAVAGANVNYEILTAAVEKSSDWPLGEEVWNEIITSETYDMVQDCLKTNYYGMKAMVEELLPLLNLSDSARVVNVSSNLGVLEIMTCKWAKEVLSDVEKLSEERVELVLNKYLEDFRDGALKTNGWPTYIGPSAYIVSKAAMNAYTRILAKNYPTFCINCVHPGFVKTDITGSTGFSTPAQGAENVVRVALLPTGASSALLFYVLLEENRTKNLLIEYAVVTGANKGIGLAICKLLASKGVMVVLTARDEKRGLEALEKLKESGLSDHLVFHRLDVADPATITCLAEFVKNRFGKLDILVNNAGIGGSTMNHEALKAAKVSGTEADLEAVWSKVLIETYELAEECLKINYYGAKTTAEALIPLLQLSDSPRIVNISSSMGKLQQYIQSEQRKEALRDADTGEKIDELTTEFLKDFKEGSLESKGWPTFLSAYTISKVAMNAYTRILAKKHPNFCINCVCPGFVKTDINNNTGHSSPEEGAAIPVKLALWPNGGAPSGLFFVQGEPVPFE</sequence>
<dbReference type="GO" id="GO:0016616">
    <property type="term" value="F:oxidoreductase activity, acting on the CH-OH group of donors, NAD or NADP as acceptor"/>
    <property type="evidence" value="ECO:0007669"/>
    <property type="project" value="InterPro"/>
</dbReference>
<dbReference type="GO" id="GO:0016020">
    <property type="term" value="C:membrane"/>
    <property type="evidence" value="ECO:0007669"/>
    <property type="project" value="TreeGrafter"/>
</dbReference>
<keyword evidence="2" id="KW-0521">NADP</keyword>
<name>A0A5B6URS1_9ROSI</name>
<dbReference type="EMBL" id="SMMG02000010">
    <property type="protein sequence ID" value="KAA3458762.1"/>
    <property type="molecule type" value="Genomic_DNA"/>
</dbReference>
<evidence type="ECO:0000256" key="2">
    <source>
        <dbReference type="ARBA" id="ARBA00022857"/>
    </source>
</evidence>
<evidence type="ECO:0000313" key="4">
    <source>
        <dbReference type="EMBL" id="KAA3458762.1"/>
    </source>
</evidence>
<gene>
    <name evidence="4" type="ORF">EPI10_013336</name>
</gene>
<comment type="similarity">
    <text evidence="1">Belongs to the short-chain dehydrogenases/reductases (SDR) family.</text>
</comment>
<dbReference type="OrthoDB" id="1933717at2759"/>
<dbReference type="PRINTS" id="PR00080">
    <property type="entry name" value="SDRFAMILY"/>
</dbReference>
<protein>
    <submittedName>
        <fullName evidence="4">(+)-neomenthol dehydrogenase-like</fullName>
    </submittedName>
</protein>
<dbReference type="Pfam" id="PF00106">
    <property type="entry name" value="adh_short"/>
    <property type="match status" value="1"/>
</dbReference>
<dbReference type="PROSITE" id="PS00061">
    <property type="entry name" value="ADH_SHORT"/>
    <property type="match status" value="1"/>
</dbReference>
<evidence type="ECO:0000256" key="1">
    <source>
        <dbReference type="ARBA" id="ARBA00006484"/>
    </source>
</evidence>
<comment type="caution">
    <text evidence="4">The sequence shown here is derived from an EMBL/GenBank/DDBJ whole genome shotgun (WGS) entry which is preliminary data.</text>
</comment>
<dbReference type="CDD" id="cd05324">
    <property type="entry name" value="carb_red_PTCR-like_SDR_c"/>
    <property type="match status" value="1"/>
</dbReference>
<dbReference type="FunFam" id="3.40.50.720:FF:000312">
    <property type="entry name" value="(+)-neomenthol dehydrogenase"/>
    <property type="match status" value="1"/>
</dbReference>
<reference evidence="5" key="1">
    <citation type="journal article" date="2019" name="Plant Biotechnol. J.">
        <title>Genome sequencing of the Australian wild diploid species Gossypium australe highlights disease resistance and delayed gland morphogenesis.</title>
        <authorList>
            <person name="Cai Y."/>
            <person name="Cai X."/>
            <person name="Wang Q."/>
            <person name="Wang P."/>
            <person name="Zhang Y."/>
            <person name="Cai C."/>
            <person name="Xu Y."/>
            <person name="Wang K."/>
            <person name="Zhou Z."/>
            <person name="Wang C."/>
            <person name="Geng S."/>
            <person name="Li B."/>
            <person name="Dong Q."/>
            <person name="Hou Y."/>
            <person name="Wang H."/>
            <person name="Ai P."/>
            <person name="Liu Z."/>
            <person name="Yi F."/>
            <person name="Sun M."/>
            <person name="An G."/>
            <person name="Cheng J."/>
            <person name="Zhang Y."/>
            <person name="Shi Q."/>
            <person name="Xie Y."/>
            <person name="Shi X."/>
            <person name="Chang Y."/>
            <person name="Huang F."/>
            <person name="Chen Y."/>
            <person name="Hong S."/>
            <person name="Mi L."/>
            <person name="Sun Q."/>
            <person name="Zhang L."/>
            <person name="Zhou B."/>
            <person name="Peng R."/>
            <person name="Zhang X."/>
            <person name="Liu F."/>
        </authorList>
    </citation>
    <scope>NUCLEOTIDE SEQUENCE [LARGE SCALE GENOMIC DNA]</scope>
    <source>
        <strain evidence="5">cv. PA1801</strain>
    </source>
</reference>
<organism evidence="4 5">
    <name type="scientific">Gossypium australe</name>
    <dbReference type="NCBI Taxonomy" id="47621"/>
    <lineage>
        <taxon>Eukaryota</taxon>
        <taxon>Viridiplantae</taxon>
        <taxon>Streptophyta</taxon>
        <taxon>Embryophyta</taxon>
        <taxon>Tracheophyta</taxon>
        <taxon>Spermatophyta</taxon>
        <taxon>Magnoliopsida</taxon>
        <taxon>eudicotyledons</taxon>
        <taxon>Gunneridae</taxon>
        <taxon>Pentapetalae</taxon>
        <taxon>rosids</taxon>
        <taxon>malvids</taxon>
        <taxon>Malvales</taxon>
        <taxon>Malvaceae</taxon>
        <taxon>Malvoideae</taxon>
        <taxon>Gossypium</taxon>
    </lineage>
</organism>
<keyword evidence="3" id="KW-0560">Oxidoreductase</keyword>
<dbReference type="InterPro" id="IPR002347">
    <property type="entry name" value="SDR_fam"/>
</dbReference>
<proteinExistence type="inferred from homology"/>
<evidence type="ECO:0000256" key="3">
    <source>
        <dbReference type="ARBA" id="ARBA00023002"/>
    </source>
</evidence>
<dbReference type="InterPro" id="IPR020904">
    <property type="entry name" value="Sc_DH/Rdtase_CS"/>
</dbReference>
<dbReference type="PANTHER" id="PTHR43490">
    <property type="entry name" value="(+)-NEOMENTHOL DEHYDROGENASE"/>
    <property type="match status" value="1"/>
</dbReference>
<accession>A0A5B6URS1</accession>
<evidence type="ECO:0000313" key="5">
    <source>
        <dbReference type="Proteomes" id="UP000325315"/>
    </source>
</evidence>
<dbReference type="Proteomes" id="UP000325315">
    <property type="component" value="Unassembled WGS sequence"/>
</dbReference>
<keyword evidence="5" id="KW-1185">Reference proteome</keyword>
<dbReference type="PRINTS" id="PR00081">
    <property type="entry name" value="GDHRDH"/>
</dbReference>
<dbReference type="Gene3D" id="3.40.50.720">
    <property type="entry name" value="NAD(P)-binding Rossmann-like Domain"/>
    <property type="match status" value="2"/>
</dbReference>
<dbReference type="InterPro" id="IPR045313">
    <property type="entry name" value="CBR1-like"/>
</dbReference>
<dbReference type="InterPro" id="IPR036291">
    <property type="entry name" value="NAD(P)-bd_dom_sf"/>
</dbReference>
<dbReference type="SUPFAM" id="SSF51735">
    <property type="entry name" value="NAD(P)-binding Rossmann-fold domains"/>
    <property type="match status" value="2"/>
</dbReference>
<dbReference type="PANTHER" id="PTHR43490:SF117">
    <property type="entry name" value="SHORT-CHAIN DEHYDROGENASE_REDUCTASE"/>
    <property type="match status" value="1"/>
</dbReference>
<dbReference type="AlphaFoldDB" id="A0A5B6URS1"/>